<organism evidence="2 3">
    <name type="scientific">Clostridium innocuum</name>
    <dbReference type="NCBI Taxonomy" id="1522"/>
    <lineage>
        <taxon>Bacteria</taxon>
        <taxon>Bacillati</taxon>
        <taxon>Bacillota</taxon>
        <taxon>Clostridia</taxon>
        <taxon>Eubacteriales</taxon>
        <taxon>Clostridiaceae</taxon>
        <taxon>Clostridium</taxon>
    </lineage>
</organism>
<evidence type="ECO:0000313" key="2">
    <source>
        <dbReference type="EMBL" id="MCR0235590.1"/>
    </source>
</evidence>
<comment type="caution">
    <text evidence="2">The sequence shown here is derived from an EMBL/GenBank/DDBJ whole genome shotgun (WGS) entry which is preliminary data.</text>
</comment>
<feature type="region of interest" description="Disordered" evidence="1">
    <location>
        <begin position="492"/>
        <end position="515"/>
    </location>
</feature>
<sequence length="515" mass="58952">MKLFNKAKNVIRAWLDITPAQKNIYYLNETFSFESNAIKNRIWMRGDPEELDEFYKQLPRDNSYFWAASPRIKIRKIHSGLPALMVQVLTDIVIRDLNGIDVANRQLDWDEISKDNKFDEVLRKAIKDALSIGDGAFKISFDTKLSKYPIIEFVPGDKVEIVYERGRFVECVFKTEYKYAHKRYVLYEHYGKGYVKNVLTEWGIDDPLPLSTIPQTAKLIDVAFAGYKLPDENGENEVMGRFAMAVPFKIKDSTKWENRGESIFDKKTSSFDGLDEIISQWADAVRAARTKQYIPDALIPRDPETGQMLAFNQYDDRFLMVEGNMQEKGKNQIDVTQPVIPSENYLQSYISFLDLCLQGVISPSTLGIDTKKMDNAEAQREKEKTTLYTRNIIIEAIQKTLPMLVNCAIKAYDEYTKHSSGDDVEVTVNFGEYASPSFEATVETVAKARPGKVIMSVEASVDEMYGDSKDEEWKAEEIKRLRIENGVMETQEPVISEFDDLGGKTPTPDDYPQDE</sequence>
<dbReference type="RefSeq" id="WP_008819746.1">
    <property type="nucleotide sequence ID" value="NZ_AP025565.1"/>
</dbReference>
<name>A0AAP2USB0_CLOIN</name>
<accession>A0AAP2USB0</accession>
<reference evidence="2" key="1">
    <citation type="journal article" date="2022" name="Clin. Infect. Dis.">
        <title>Association between Clostridium innocuum and antibiotic-associated diarrhea in adults and children: A cross-sectional study and comparative genomics analysis.</title>
        <authorList>
            <person name="Cherny K.E."/>
            <person name="Muscat E.B."/>
            <person name="Balaji A."/>
            <person name="Mukherjee J."/>
            <person name="Ozer E.A."/>
            <person name="Angarone M.P."/>
            <person name="Hauser A.R."/>
            <person name="Sichel J.S."/>
            <person name="Amponsah E."/>
            <person name="Kociolek L.K."/>
        </authorList>
    </citation>
    <scope>NUCLEOTIDE SEQUENCE</scope>
    <source>
        <strain evidence="2">NU1-AC-029v</strain>
    </source>
</reference>
<dbReference type="AlphaFoldDB" id="A0AAP2USB0"/>
<proteinExistence type="predicted"/>
<evidence type="ECO:0000313" key="3">
    <source>
        <dbReference type="Proteomes" id="UP001203972"/>
    </source>
</evidence>
<dbReference type="EMBL" id="JAKTMA010000085">
    <property type="protein sequence ID" value="MCR0235590.1"/>
    <property type="molecule type" value="Genomic_DNA"/>
</dbReference>
<evidence type="ECO:0000256" key="1">
    <source>
        <dbReference type="SAM" id="MobiDB-lite"/>
    </source>
</evidence>
<gene>
    <name evidence="2" type="ORF">MKC95_22780</name>
</gene>
<dbReference type="Proteomes" id="UP001203972">
    <property type="component" value="Unassembled WGS sequence"/>
</dbReference>
<protein>
    <submittedName>
        <fullName evidence="2">Capsid protein</fullName>
    </submittedName>
</protein>